<dbReference type="PANTHER" id="PTHR45753">
    <property type="entry name" value="ORNITHINE CARBAMOYLTRANSFERASE, MITOCHONDRIAL"/>
    <property type="match status" value="1"/>
</dbReference>
<dbReference type="SUPFAM" id="SSF53671">
    <property type="entry name" value="Aspartate/ornithine carbamoyltransferase"/>
    <property type="match status" value="1"/>
</dbReference>
<feature type="domain" description="Aspartate/ornithine carbamoyltransferase carbamoyl-P binding" evidence="3">
    <location>
        <begin position="2"/>
        <end position="138"/>
    </location>
</feature>
<gene>
    <name evidence="4" type="ORF">METZ01_LOCUS91263</name>
</gene>
<dbReference type="InterPro" id="IPR002292">
    <property type="entry name" value="Orn/put_carbamltrans"/>
</dbReference>
<dbReference type="AlphaFoldDB" id="A0A381VDH5"/>
<dbReference type="Pfam" id="PF00185">
    <property type="entry name" value="OTCace"/>
    <property type="match status" value="1"/>
</dbReference>
<dbReference type="Gene3D" id="3.40.50.1370">
    <property type="entry name" value="Aspartate/ornithine carbamoyltransferase"/>
    <property type="match status" value="2"/>
</dbReference>
<evidence type="ECO:0000259" key="3">
    <source>
        <dbReference type="Pfam" id="PF02729"/>
    </source>
</evidence>
<evidence type="ECO:0000259" key="2">
    <source>
        <dbReference type="Pfam" id="PF00185"/>
    </source>
</evidence>
<dbReference type="GO" id="GO:0004585">
    <property type="term" value="F:ornithine carbamoyltransferase activity"/>
    <property type="evidence" value="ECO:0007669"/>
    <property type="project" value="TreeGrafter"/>
</dbReference>
<accession>A0A381VDH5</accession>
<dbReference type="PROSITE" id="PS00097">
    <property type="entry name" value="CARBAMOYLTRANSFERASE"/>
    <property type="match status" value="1"/>
</dbReference>
<dbReference type="PRINTS" id="PR00102">
    <property type="entry name" value="OTCASE"/>
</dbReference>
<sequence>MNLIKLEDWSASDIIDTVDNAISIKNTPKNYVGAMDYHTLTLLFQKTSTRTRCAGEIGMMRLGGNSSYLDWRSTNFALADLQDEMQVLSSYTDLILVRFLLHDELTEAVKGATVPVINGCCDRYHPTQAIGDLMTIKERFGRLSGIRLTYVGVHNNVCNSLISAGMKTGMQVTIVTPESNQAAEDPNLLSKAIQAGTCIMSDQLQDAVQNSDIIYTDTWIDMEYFLDPSYEEEKKQRIARFLPYQINKNLLKDQDILVMHCLPAHHGYEISTEMIRDPRSIVFDQAANRMPSMQAIMLKLVQVSG</sequence>
<dbReference type="GO" id="GO:0019240">
    <property type="term" value="P:citrulline biosynthetic process"/>
    <property type="evidence" value="ECO:0007669"/>
    <property type="project" value="TreeGrafter"/>
</dbReference>
<organism evidence="4">
    <name type="scientific">marine metagenome</name>
    <dbReference type="NCBI Taxonomy" id="408172"/>
    <lineage>
        <taxon>unclassified sequences</taxon>
        <taxon>metagenomes</taxon>
        <taxon>ecological metagenomes</taxon>
    </lineage>
</organism>
<dbReference type="GO" id="GO:0016597">
    <property type="term" value="F:amino acid binding"/>
    <property type="evidence" value="ECO:0007669"/>
    <property type="project" value="InterPro"/>
</dbReference>
<name>A0A381VDH5_9ZZZZ</name>
<evidence type="ECO:0000256" key="1">
    <source>
        <dbReference type="ARBA" id="ARBA00022679"/>
    </source>
</evidence>
<dbReference type="InterPro" id="IPR036901">
    <property type="entry name" value="Asp/Orn_carbamoylTrfase_sf"/>
</dbReference>
<proteinExistence type="predicted"/>
<reference evidence="4" key="1">
    <citation type="submission" date="2018-05" db="EMBL/GenBank/DDBJ databases">
        <authorList>
            <person name="Lanie J.A."/>
            <person name="Ng W.-L."/>
            <person name="Kazmierczak K.M."/>
            <person name="Andrzejewski T.M."/>
            <person name="Davidsen T.M."/>
            <person name="Wayne K.J."/>
            <person name="Tettelin H."/>
            <person name="Glass J.I."/>
            <person name="Rusch D."/>
            <person name="Podicherti R."/>
            <person name="Tsui H.-C.T."/>
            <person name="Winkler M.E."/>
        </authorList>
    </citation>
    <scope>NUCLEOTIDE SEQUENCE</scope>
</reference>
<dbReference type="EMBL" id="UINC01008538">
    <property type="protein sequence ID" value="SVA38409.1"/>
    <property type="molecule type" value="Genomic_DNA"/>
</dbReference>
<keyword evidence="1" id="KW-0808">Transferase</keyword>
<dbReference type="PANTHER" id="PTHR45753:SF3">
    <property type="entry name" value="ORNITHINE TRANSCARBAMYLASE, MITOCHONDRIAL"/>
    <property type="match status" value="1"/>
</dbReference>
<dbReference type="Pfam" id="PF02729">
    <property type="entry name" value="OTCace_N"/>
    <property type="match status" value="1"/>
</dbReference>
<dbReference type="InterPro" id="IPR006132">
    <property type="entry name" value="Asp/Orn_carbamoyltranf_P-bd"/>
</dbReference>
<evidence type="ECO:0000313" key="4">
    <source>
        <dbReference type="EMBL" id="SVA38409.1"/>
    </source>
</evidence>
<dbReference type="PRINTS" id="PR00100">
    <property type="entry name" value="AOTCASE"/>
</dbReference>
<evidence type="ECO:0008006" key="5">
    <source>
        <dbReference type="Google" id="ProtNLM"/>
    </source>
</evidence>
<dbReference type="InterPro" id="IPR006130">
    <property type="entry name" value="Asp/Orn_carbamoylTrfase"/>
</dbReference>
<dbReference type="GO" id="GO:0042450">
    <property type="term" value="P:L-arginine biosynthetic process via ornithine"/>
    <property type="evidence" value="ECO:0007669"/>
    <property type="project" value="TreeGrafter"/>
</dbReference>
<feature type="domain" description="Aspartate/ornithine carbamoyltransferase Asp/Orn-binding" evidence="2">
    <location>
        <begin position="145"/>
        <end position="298"/>
    </location>
</feature>
<dbReference type="InterPro" id="IPR006131">
    <property type="entry name" value="Asp_carbamoyltransf_Asp/Orn-bd"/>
</dbReference>
<protein>
    <recommendedName>
        <fullName evidence="5">Ornithine carbamoyltransferase</fullName>
    </recommendedName>
</protein>